<keyword evidence="2" id="KW-1185">Reference proteome</keyword>
<proteinExistence type="predicted"/>
<protein>
    <submittedName>
        <fullName evidence="1">Uncharacterized protein</fullName>
    </submittedName>
</protein>
<dbReference type="Proteomes" id="UP001216638">
    <property type="component" value="Chromosome 3"/>
</dbReference>
<dbReference type="EMBL" id="CP119953">
    <property type="protein sequence ID" value="WFC95783.1"/>
    <property type="molecule type" value="Genomic_DNA"/>
</dbReference>
<accession>A0AAF0DUN6</accession>
<sequence>MSLLAPVRSAGVLRTATRTPCIPPLGVRAWSSQTPRPSFTRPRTVPRGAGMLARPFTATTVAASLFGFLSNPREILGTTETGSILREASPAAPTKQPYTLVFLSSDPMHVKRSQWQSWIMYFREAGYDCIDMNVSLPEKLPEGVTREEQLAREVAGQVRLASLQRQPVLFLRESEDQIVPPYLGQGGLFGRRGPMSGLVLLHPSSAEPAEKADWPNNTPILVVPRSQSEAEAWSSVEASARNAKVMTDEWNEKEGLIKEVERWLRNSGL</sequence>
<dbReference type="AlphaFoldDB" id="A0AAF0DUN6"/>
<name>A0AAF0DUN6_9BASI</name>
<reference evidence="1" key="1">
    <citation type="submission" date="2023-03" db="EMBL/GenBank/DDBJ databases">
        <title>Mating type loci evolution in Malassezia.</title>
        <authorList>
            <person name="Coelho M.A."/>
        </authorList>
    </citation>
    <scope>NUCLEOTIDE SEQUENCE</scope>
    <source>
        <strain evidence="1">CBS 14135</strain>
    </source>
</reference>
<organism evidence="1 2">
    <name type="scientific">Malassezia brasiliensis</name>
    <dbReference type="NCBI Taxonomy" id="1821822"/>
    <lineage>
        <taxon>Eukaryota</taxon>
        <taxon>Fungi</taxon>
        <taxon>Dikarya</taxon>
        <taxon>Basidiomycota</taxon>
        <taxon>Ustilaginomycotina</taxon>
        <taxon>Malasseziomycetes</taxon>
        <taxon>Malasseziales</taxon>
        <taxon>Malasseziaceae</taxon>
        <taxon>Malassezia</taxon>
    </lineage>
</organism>
<evidence type="ECO:0000313" key="2">
    <source>
        <dbReference type="Proteomes" id="UP001216638"/>
    </source>
</evidence>
<evidence type="ECO:0000313" key="1">
    <source>
        <dbReference type="EMBL" id="WFC95783.1"/>
    </source>
</evidence>
<gene>
    <name evidence="1" type="ORF">MBRA1_002437</name>
</gene>